<comment type="caution">
    <text evidence="2">The sequence shown here is derived from an EMBL/GenBank/DDBJ whole genome shotgun (WGS) entry which is preliminary data.</text>
</comment>
<evidence type="ECO:0000313" key="3">
    <source>
        <dbReference type="Proteomes" id="UP000536746"/>
    </source>
</evidence>
<evidence type="ECO:0000256" key="1">
    <source>
        <dbReference type="SAM" id="MobiDB-lite"/>
    </source>
</evidence>
<feature type="region of interest" description="Disordered" evidence="1">
    <location>
        <begin position="1"/>
        <end position="35"/>
    </location>
</feature>
<evidence type="ECO:0000313" key="2">
    <source>
        <dbReference type="EMBL" id="NUU00158.1"/>
    </source>
</evidence>
<reference evidence="2 3" key="1">
    <citation type="journal article" date="2020" name="Front. Plant Sci.">
        <title>Isolation of Rhizosphere Bacteria That Improve Quality and Water Stress Tolerance in Greenhouse Ornamentals.</title>
        <authorList>
            <person name="Nordstedt N.P."/>
            <person name="Jones M.L."/>
        </authorList>
    </citation>
    <scope>NUCLEOTIDE SEQUENCE [LARGE SCALE GENOMIC DNA]</scope>
    <source>
        <strain evidence="2 3">C6C2</strain>
    </source>
</reference>
<name>A0ABX2LQX0_9BURK</name>
<organism evidence="2 3">
    <name type="scientific">Herbaspirillum robiniae</name>
    <dbReference type="NCBI Taxonomy" id="2014887"/>
    <lineage>
        <taxon>Bacteria</taxon>
        <taxon>Pseudomonadati</taxon>
        <taxon>Pseudomonadota</taxon>
        <taxon>Betaproteobacteria</taxon>
        <taxon>Burkholderiales</taxon>
        <taxon>Oxalobacteraceae</taxon>
        <taxon>Herbaspirillum</taxon>
    </lineage>
</organism>
<keyword evidence="3" id="KW-1185">Reference proteome</keyword>
<sequence>MKKIPLCQSEQVVQYSEQRREKRQRSGAAGSNEDLARACHAAARHRDRAAGRVGKGLIRADGKLKSKKAVSAGLRPKPETAFNKRFPV</sequence>
<gene>
    <name evidence="2" type="ORF">HNO84_00985</name>
</gene>
<dbReference type="Proteomes" id="UP000536746">
    <property type="component" value="Unassembled WGS sequence"/>
</dbReference>
<dbReference type="EMBL" id="JABFMT010000001">
    <property type="protein sequence ID" value="NUU00158.1"/>
    <property type="molecule type" value="Genomic_DNA"/>
</dbReference>
<accession>A0ABX2LQX0</accession>
<dbReference type="RefSeq" id="WP_148664503.1">
    <property type="nucleotide sequence ID" value="NZ_CP018845.1"/>
</dbReference>
<proteinExistence type="predicted"/>
<feature type="region of interest" description="Disordered" evidence="1">
    <location>
        <begin position="69"/>
        <end position="88"/>
    </location>
</feature>
<protein>
    <submittedName>
        <fullName evidence="2">Uncharacterized protein</fullName>
    </submittedName>
</protein>